<evidence type="ECO:0000313" key="3">
    <source>
        <dbReference type="Proteomes" id="UP000321574"/>
    </source>
</evidence>
<protein>
    <submittedName>
        <fullName evidence="2">Uncharacterized protein</fullName>
    </submittedName>
</protein>
<keyword evidence="1" id="KW-0472">Membrane</keyword>
<feature type="transmembrane region" description="Helical" evidence="1">
    <location>
        <begin position="85"/>
        <end position="111"/>
    </location>
</feature>
<feature type="transmembrane region" description="Helical" evidence="1">
    <location>
        <begin position="137"/>
        <end position="158"/>
    </location>
</feature>
<feature type="transmembrane region" description="Helical" evidence="1">
    <location>
        <begin position="165"/>
        <end position="185"/>
    </location>
</feature>
<evidence type="ECO:0000313" key="2">
    <source>
        <dbReference type="EMBL" id="TXL65855.1"/>
    </source>
</evidence>
<dbReference type="OrthoDB" id="2453726at2"/>
<feature type="transmembrane region" description="Helical" evidence="1">
    <location>
        <begin position="21"/>
        <end position="41"/>
    </location>
</feature>
<reference evidence="2 3" key="1">
    <citation type="submission" date="2019-06" db="EMBL/GenBank/DDBJ databases">
        <title>Cerasibacillus sp. nov., isolated from maize field.</title>
        <authorList>
            <person name="Lin S.-Y."/>
            <person name="Tsai C.-F."/>
            <person name="Young C.-C."/>
        </authorList>
    </citation>
    <scope>NUCLEOTIDE SEQUENCE [LARGE SCALE GENOMIC DNA]</scope>
    <source>
        <strain evidence="2 3">CC-CFT480</strain>
    </source>
</reference>
<feature type="transmembrane region" description="Helical" evidence="1">
    <location>
        <begin position="205"/>
        <end position="224"/>
    </location>
</feature>
<feature type="transmembrane region" description="Helical" evidence="1">
    <location>
        <begin position="47"/>
        <end position="65"/>
    </location>
</feature>
<gene>
    <name evidence="2" type="ORF">FHP05_06985</name>
</gene>
<dbReference type="Proteomes" id="UP000321574">
    <property type="component" value="Unassembled WGS sequence"/>
</dbReference>
<comment type="caution">
    <text evidence="2">The sequence shown here is derived from an EMBL/GenBank/DDBJ whole genome shotgun (WGS) entry which is preliminary data.</text>
</comment>
<sequence length="233" mass="26524">MWRQIKGLLYFYSTDIRSTLIIFWSILISTTIGSIIISALIKNSEINMIFSLSFALYIFFIIFGFNAVKKLIPFSIKIGATRKNIFLSVGIFLFGFALSQAILVNIAQTIFTKVIDFLDLQTYSFVHPGEMLLTDTWINRVIIDTGIMFFMAITMYVFGLLFYKYGLLGGGSASGVLVLLFMVGLTTGWVTNTMKQLFQTMDSMFFVQMTGIALIIYVFTWVFMNKLTLEKEV</sequence>
<keyword evidence="1" id="KW-1133">Transmembrane helix</keyword>
<accession>A0A5C8NXF0</accession>
<keyword evidence="1" id="KW-0812">Transmembrane</keyword>
<evidence type="ECO:0000256" key="1">
    <source>
        <dbReference type="SAM" id="Phobius"/>
    </source>
</evidence>
<proteinExistence type="predicted"/>
<dbReference type="EMBL" id="VDUW01000003">
    <property type="protein sequence ID" value="TXL65855.1"/>
    <property type="molecule type" value="Genomic_DNA"/>
</dbReference>
<keyword evidence="3" id="KW-1185">Reference proteome</keyword>
<organism evidence="2 3">
    <name type="scientific">Cerasibacillus terrae</name>
    <dbReference type="NCBI Taxonomy" id="2498845"/>
    <lineage>
        <taxon>Bacteria</taxon>
        <taxon>Bacillati</taxon>
        <taxon>Bacillota</taxon>
        <taxon>Bacilli</taxon>
        <taxon>Bacillales</taxon>
        <taxon>Bacillaceae</taxon>
        <taxon>Cerasibacillus</taxon>
    </lineage>
</organism>
<dbReference type="RefSeq" id="WP_147666525.1">
    <property type="nucleotide sequence ID" value="NZ_VDUW01000003.1"/>
</dbReference>
<name>A0A5C8NXF0_9BACI</name>
<dbReference type="AlphaFoldDB" id="A0A5C8NXF0"/>